<dbReference type="AlphaFoldDB" id="A0A2T7BJ31"/>
<keyword evidence="4 6" id="KW-0949">S-adenosyl-L-methionine</keyword>
<dbReference type="RefSeq" id="WP_108688134.1">
    <property type="nucleotide sequence ID" value="NZ_QCYK01000002.1"/>
</dbReference>
<sequence>MGNHYFKFKQFTIHQDRTAMKVCTDACLQGAYTAHYLGGRTDVKQVLDIGTGTGLLSLMGAQQSNAHFTGIELDRQACMQATENFNASPWKARLTAICGDARALESNTLFDFILTNPPFYEDDLKSGDAQRNQAMHATQLRFPALLQVIRKHLKPGGQCSVLLPAAPFGVFKALAEGQGLYLQKLLQVRHREGHPLFRSIGIFGDTQVETEVQEMAIHGEGQQYSPAFTDLLKDYYLYL</sequence>
<dbReference type="PROSITE" id="PS00092">
    <property type="entry name" value="N6_MTASE"/>
    <property type="match status" value="1"/>
</dbReference>
<dbReference type="Proteomes" id="UP000244450">
    <property type="component" value="Unassembled WGS sequence"/>
</dbReference>
<keyword evidence="1 6" id="KW-0963">Cytoplasm</keyword>
<evidence type="ECO:0000256" key="2">
    <source>
        <dbReference type="ARBA" id="ARBA00022603"/>
    </source>
</evidence>
<keyword evidence="5 6" id="KW-0819">tRNA processing</keyword>
<dbReference type="Gene3D" id="3.40.50.150">
    <property type="entry name" value="Vaccinia Virus protein VP39"/>
    <property type="match status" value="1"/>
</dbReference>
<evidence type="ECO:0000256" key="5">
    <source>
        <dbReference type="ARBA" id="ARBA00022694"/>
    </source>
</evidence>
<protein>
    <recommendedName>
        <fullName evidence="6">tRNA1(Val) (adenine(37)-N6)-methyltransferase</fullName>
        <ecNumber evidence="6">2.1.1.223</ecNumber>
    </recommendedName>
    <alternativeName>
        <fullName evidence="6">tRNA m6A37 methyltransferase</fullName>
    </alternativeName>
</protein>
<dbReference type="GO" id="GO:0016430">
    <property type="term" value="F:tRNA (adenine-N6)-methyltransferase activity"/>
    <property type="evidence" value="ECO:0007669"/>
    <property type="project" value="UniProtKB-UniRule"/>
</dbReference>
<comment type="subcellular location">
    <subcellularLocation>
        <location evidence="6">Cytoplasm</location>
    </subcellularLocation>
</comment>
<comment type="caution">
    <text evidence="8">The sequence shown here is derived from an EMBL/GenBank/DDBJ whole genome shotgun (WGS) entry which is preliminary data.</text>
</comment>
<evidence type="ECO:0000256" key="6">
    <source>
        <dbReference type="HAMAP-Rule" id="MF_01872"/>
    </source>
</evidence>
<dbReference type="InterPro" id="IPR002052">
    <property type="entry name" value="DNA_methylase_N6_adenine_CS"/>
</dbReference>
<gene>
    <name evidence="8" type="ORF">DCC81_18920</name>
</gene>
<name>A0A2T7BJ31_9BACT</name>
<dbReference type="PANTHER" id="PTHR47739">
    <property type="entry name" value="TRNA1(VAL) (ADENINE(37)-N6)-METHYLTRANSFERASE"/>
    <property type="match status" value="1"/>
</dbReference>
<dbReference type="EMBL" id="QCYK01000002">
    <property type="protein sequence ID" value="PUZ26296.1"/>
    <property type="molecule type" value="Genomic_DNA"/>
</dbReference>
<proteinExistence type="inferred from homology"/>
<feature type="domain" description="Methyltransferase small" evidence="7">
    <location>
        <begin position="43"/>
        <end position="131"/>
    </location>
</feature>
<dbReference type="Pfam" id="PF05175">
    <property type="entry name" value="MTS"/>
    <property type="match status" value="1"/>
</dbReference>
<evidence type="ECO:0000313" key="9">
    <source>
        <dbReference type="Proteomes" id="UP000244450"/>
    </source>
</evidence>
<comment type="function">
    <text evidence="6">Specifically methylates the adenine in position 37 of tRNA(1)(Val) (anticodon cmo5UAC).</text>
</comment>
<dbReference type="GO" id="GO:0005737">
    <property type="term" value="C:cytoplasm"/>
    <property type="evidence" value="ECO:0007669"/>
    <property type="project" value="UniProtKB-SubCell"/>
</dbReference>
<dbReference type="InterPro" id="IPR022882">
    <property type="entry name" value="tRNA_adenine-N6_MeTrfase"/>
</dbReference>
<dbReference type="PANTHER" id="PTHR47739:SF1">
    <property type="entry name" value="TRNA1(VAL) (ADENINE(37)-N6)-METHYLTRANSFERASE"/>
    <property type="match status" value="1"/>
</dbReference>
<reference evidence="8 9" key="1">
    <citation type="submission" date="2018-04" db="EMBL/GenBank/DDBJ databases">
        <title>Chitinophaga fuyangensis sp. nov., isolated from soil in a chemical factory.</title>
        <authorList>
            <person name="Chen K."/>
        </authorList>
    </citation>
    <scope>NUCLEOTIDE SEQUENCE [LARGE SCALE GENOMIC DNA]</scope>
    <source>
        <strain evidence="8 9">LY-1</strain>
    </source>
</reference>
<dbReference type="SUPFAM" id="SSF53335">
    <property type="entry name" value="S-adenosyl-L-methionine-dependent methyltransferases"/>
    <property type="match status" value="1"/>
</dbReference>
<dbReference type="PRINTS" id="PR00507">
    <property type="entry name" value="N12N6MTFRASE"/>
</dbReference>
<dbReference type="GO" id="GO:0008033">
    <property type="term" value="P:tRNA processing"/>
    <property type="evidence" value="ECO:0007669"/>
    <property type="project" value="UniProtKB-UniRule"/>
</dbReference>
<comment type="catalytic activity">
    <reaction evidence="6">
        <text>adenosine(37) in tRNA1(Val) + S-adenosyl-L-methionine = N(6)-methyladenosine(37) in tRNA1(Val) + S-adenosyl-L-homocysteine + H(+)</text>
        <dbReference type="Rhea" id="RHEA:43160"/>
        <dbReference type="Rhea" id="RHEA-COMP:10369"/>
        <dbReference type="Rhea" id="RHEA-COMP:10370"/>
        <dbReference type="ChEBI" id="CHEBI:15378"/>
        <dbReference type="ChEBI" id="CHEBI:57856"/>
        <dbReference type="ChEBI" id="CHEBI:59789"/>
        <dbReference type="ChEBI" id="CHEBI:74411"/>
        <dbReference type="ChEBI" id="CHEBI:74449"/>
        <dbReference type="EC" id="2.1.1.223"/>
    </reaction>
</comment>
<evidence type="ECO:0000256" key="3">
    <source>
        <dbReference type="ARBA" id="ARBA00022679"/>
    </source>
</evidence>
<evidence type="ECO:0000256" key="4">
    <source>
        <dbReference type="ARBA" id="ARBA00022691"/>
    </source>
</evidence>
<organism evidence="8 9">
    <name type="scientific">Chitinophaga parva</name>
    <dbReference type="NCBI Taxonomy" id="2169414"/>
    <lineage>
        <taxon>Bacteria</taxon>
        <taxon>Pseudomonadati</taxon>
        <taxon>Bacteroidota</taxon>
        <taxon>Chitinophagia</taxon>
        <taxon>Chitinophagales</taxon>
        <taxon>Chitinophagaceae</taxon>
        <taxon>Chitinophaga</taxon>
    </lineage>
</organism>
<dbReference type="InterPro" id="IPR007848">
    <property type="entry name" value="Small_mtfrase_dom"/>
</dbReference>
<dbReference type="InterPro" id="IPR029063">
    <property type="entry name" value="SAM-dependent_MTases_sf"/>
</dbReference>
<dbReference type="HAMAP" id="MF_01872">
    <property type="entry name" value="tRNA_methyltr_YfiC"/>
    <property type="match status" value="1"/>
</dbReference>
<dbReference type="EC" id="2.1.1.223" evidence="6"/>
<keyword evidence="2 6" id="KW-0489">Methyltransferase</keyword>
<comment type="similarity">
    <text evidence="6">Belongs to the methyltransferase superfamily. tRNA (adenine-N(6)-)-methyltransferase family.</text>
</comment>
<dbReference type="InterPro" id="IPR050210">
    <property type="entry name" value="tRNA_Adenine-N(6)_MTase"/>
</dbReference>
<evidence type="ECO:0000259" key="7">
    <source>
        <dbReference type="Pfam" id="PF05175"/>
    </source>
</evidence>
<keyword evidence="9" id="KW-1185">Reference proteome</keyword>
<dbReference type="PROSITE" id="PS01131">
    <property type="entry name" value="RRNA_A_DIMETH"/>
    <property type="match status" value="1"/>
</dbReference>
<dbReference type="OrthoDB" id="5383291at2"/>
<evidence type="ECO:0000313" key="8">
    <source>
        <dbReference type="EMBL" id="PUZ26296.1"/>
    </source>
</evidence>
<dbReference type="InterPro" id="IPR020596">
    <property type="entry name" value="rRNA_Ade_Mease_Trfase_CS"/>
</dbReference>
<dbReference type="CDD" id="cd02440">
    <property type="entry name" value="AdoMet_MTases"/>
    <property type="match status" value="1"/>
</dbReference>
<accession>A0A2T7BJ31</accession>
<dbReference type="GO" id="GO:0003676">
    <property type="term" value="F:nucleic acid binding"/>
    <property type="evidence" value="ECO:0007669"/>
    <property type="project" value="InterPro"/>
</dbReference>
<keyword evidence="3 6" id="KW-0808">Transferase</keyword>
<evidence type="ECO:0000256" key="1">
    <source>
        <dbReference type="ARBA" id="ARBA00022490"/>
    </source>
</evidence>
<dbReference type="GO" id="GO:0000179">
    <property type="term" value="F:rRNA (adenine-N6,N6-)-dimethyltransferase activity"/>
    <property type="evidence" value="ECO:0007669"/>
    <property type="project" value="InterPro"/>
</dbReference>